<reference evidence="1" key="2">
    <citation type="submission" date="2020-09" db="EMBL/GenBank/DDBJ databases">
        <authorList>
            <person name="Sun Q."/>
            <person name="Sedlacek I."/>
        </authorList>
    </citation>
    <scope>NUCLEOTIDE SEQUENCE</scope>
    <source>
        <strain evidence="1">CCM 8606</strain>
    </source>
</reference>
<reference evidence="1" key="1">
    <citation type="journal article" date="2014" name="Int. J. Syst. Evol. Microbiol.">
        <title>Complete genome sequence of Corynebacterium casei LMG S-19264T (=DSM 44701T), isolated from a smear-ripened cheese.</title>
        <authorList>
            <consortium name="US DOE Joint Genome Institute (JGI-PGF)"/>
            <person name="Walter F."/>
            <person name="Albersmeier A."/>
            <person name="Kalinowski J."/>
            <person name="Ruckert C."/>
        </authorList>
    </citation>
    <scope>NUCLEOTIDE SEQUENCE</scope>
    <source>
        <strain evidence="1">CCM 8606</strain>
    </source>
</reference>
<protein>
    <submittedName>
        <fullName evidence="1">Uncharacterized protein</fullName>
    </submittedName>
</protein>
<organism evidence="1 2">
    <name type="scientific">Galliscardovia ingluviei</name>
    <dbReference type="NCBI Taxonomy" id="1769422"/>
    <lineage>
        <taxon>Bacteria</taxon>
        <taxon>Bacillati</taxon>
        <taxon>Actinomycetota</taxon>
        <taxon>Actinomycetes</taxon>
        <taxon>Bifidobacteriales</taxon>
        <taxon>Bifidobacteriaceae</taxon>
        <taxon>Galliscardovia</taxon>
    </lineage>
</organism>
<dbReference type="Proteomes" id="UP000619536">
    <property type="component" value="Unassembled WGS sequence"/>
</dbReference>
<sequence length="64" mass="7208">MNAQESKREHDDNSKKYGVHNFPSCAVIDICKLHEQRISIVLNSKSYAESSLITSCDSAVPRKK</sequence>
<gene>
    <name evidence="1" type="ORF">GCM10007377_09080</name>
</gene>
<keyword evidence="2" id="KW-1185">Reference proteome</keyword>
<name>A0A8J3AGL6_9BIFI</name>
<evidence type="ECO:0000313" key="1">
    <source>
        <dbReference type="EMBL" id="GGI14067.1"/>
    </source>
</evidence>
<comment type="caution">
    <text evidence="1">The sequence shown here is derived from an EMBL/GenBank/DDBJ whole genome shotgun (WGS) entry which is preliminary data.</text>
</comment>
<evidence type="ECO:0000313" key="2">
    <source>
        <dbReference type="Proteomes" id="UP000619536"/>
    </source>
</evidence>
<accession>A0A8J3AGL6</accession>
<proteinExistence type="predicted"/>
<dbReference type="AlphaFoldDB" id="A0A8J3AGL6"/>
<dbReference type="EMBL" id="BMDH01000002">
    <property type="protein sequence ID" value="GGI14067.1"/>
    <property type="molecule type" value="Genomic_DNA"/>
</dbReference>